<evidence type="ECO:0000256" key="1">
    <source>
        <dbReference type="SAM" id="MobiDB-lite"/>
    </source>
</evidence>
<reference evidence="2" key="1">
    <citation type="submission" date="2017-12" db="EMBL/GenBank/DDBJ databases">
        <title>Sequencing the genomes of 1000 Actinobacteria strains.</title>
        <authorList>
            <person name="Klenk H.-P."/>
        </authorList>
    </citation>
    <scope>NUCLEOTIDE SEQUENCE [LARGE SCALE GENOMIC DNA]</scope>
    <source>
        <strain evidence="2">DSM 44228</strain>
    </source>
</reference>
<dbReference type="AlphaFoldDB" id="A0A2N3YA29"/>
<feature type="region of interest" description="Disordered" evidence="1">
    <location>
        <begin position="459"/>
        <end position="483"/>
    </location>
</feature>
<name>A0A2N3YA29_SACSN</name>
<comment type="caution">
    <text evidence="2">The sequence shown here is derived from an EMBL/GenBank/DDBJ whole genome shotgun (WGS) entry which is preliminary data.</text>
</comment>
<keyword evidence="3" id="KW-1185">Reference proteome</keyword>
<dbReference type="EMBL" id="PJNB01000001">
    <property type="protein sequence ID" value="PKW19760.1"/>
    <property type="molecule type" value="Genomic_DNA"/>
</dbReference>
<proteinExistence type="predicted"/>
<sequence length="605" mass="67492">MTLVGFSELGRLSVEVEFHGRQQTFSFDAWPLPGLTRQIAAIFANAVASDGWVTSIHGAIGVHHAARQLVRHLHAEAADAEPLRIGSLRPEHLDRFDAALHERYRDTATGYPILMQCVRMLREADLRAAEQRDDEVDADEPVPPLDAITLLPETRDRLSWVSRFDWPENRPLDAYPPAVAARLREATEKDIDAVVQRITLDGAGMLAAGGPPIPGHRLAASDVVWLINAEGPLRRDAVQARFGDQPHIKVSELNRLVFPSERDLLPFLIRLGLDTGIPIECLKTLPADCLRNPDRARVTIRYLKRRAGQRSAWQTKVVRDGHPLTPGGLIRTVLTLTRRARELTGSPRLWVGVIGYSKLGEPSFKGGRPIIRRFVRDHDLRDVAAAADGGEQPYLDLELRRLRKTYKVERIRATRGRIRDWADDHSVRVAVNHYGNVPELRGEHEAAIEAALIEARSVSTAKTDTAPTEPEAAVSDTPPRVEPQVGSVPGVDLWVATCRDPYDSPFGRKGQLCPVSFFGCLRCSNATIHLGKLPALMQYLNHIVSQRERMSAEEWAAVHRDTYNRIVVQILPMFSEADIAKARVVAESTQRLVFLPPQLRTLEIA</sequence>
<dbReference type="STRING" id="994479.GCA_000194155_00201"/>
<protein>
    <submittedName>
        <fullName evidence="2">Uncharacterized protein</fullName>
    </submittedName>
</protein>
<dbReference type="OrthoDB" id="4308266at2"/>
<evidence type="ECO:0000313" key="3">
    <source>
        <dbReference type="Proteomes" id="UP000233786"/>
    </source>
</evidence>
<dbReference type="RefSeq" id="WP_010305313.1">
    <property type="nucleotide sequence ID" value="NZ_CP172070.1"/>
</dbReference>
<gene>
    <name evidence="2" type="ORF">A8926_7949</name>
</gene>
<accession>A0A2N3YA29</accession>
<dbReference type="Proteomes" id="UP000233786">
    <property type="component" value="Unassembled WGS sequence"/>
</dbReference>
<evidence type="ECO:0000313" key="2">
    <source>
        <dbReference type="EMBL" id="PKW19760.1"/>
    </source>
</evidence>
<organism evidence="2 3">
    <name type="scientific">Saccharopolyspora spinosa</name>
    <dbReference type="NCBI Taxonomy" id="60894"/>
    <lineage>
        <taxon>Bacteria</taxon>
        <taxon>Bacillati</taxon>
        <taxon>Actinomycetota</taxon>
        <taxon>Actinomycetes</taxon>
        <taxon>Pseudonocardiales</taxon>
        <taxon>Pseudonocardiaceae</taxon>
        <taxon>Saccharopolyspora</taxon>
    </lineage>
</organism>